<feature type="transmembrane region" description="Helical" evidence="2">
    <location>
        <begin position="461"/>
        <end position="484"/>
    </location>
</feature>
<feature type="region of interest" description="Disordered" evidence="1">
    <location>
        <begin position="130"/>
        <end position="245"/>
    </location>
</feature>
<reference evidence="3 4" key="1">
    <citation type="submission" date="2024-02" db="EMBL/GenBank/DDBJ databases">
        <title>A draft genome for the cacao thread blight pathogen Marasmius crinis-equi.</title>
        <authorList>
            <person name="Cohen S.P."/>
            <person name="Baruah I.K."/>
            <person name="Amoako-Attah I."/>
            <person name="Bukari Y."/>
            <person name="Meinhardt L.W."/>
            <person name="Bailey B.A."/>
        </authorList>
    </citation>
    <scope>NUCLEOTIDE SEQUENCE [LARGE SCALE GENOMIC DNA]</scope>
    <source>
        <strain evidence="3 4">GH-76</strain>
    </source>
</reference>
<accession>A0ABR3FUD9</accession>
<feature type="region of interest" description="Disordered" evidence="1">
    <location>
        <begin position="1"/>
        <end position="106"/>
    </location>
</feature>
<evidence type="ECO:0000256" key="1">
    <source>
        <dbReference type="SAM" id="MobiDB-lite"/>
    </source>
</evidence>
<feature type="compositionally biased region" description="Polar residues" evidence="1">
    <location>
        <begin position="1"/>
        <end position="12"/>
    </location>
</feature>
<keyword evidence="2" id="KW-0472">Membrane</keyword>
<dbReference type="Proteomes" id="UP001465976">
    <property type="component" value="Unassembled WGS sequence"/>
</dbReference>
<feature type="compositionally biased region" description="Polar residues" evidence="1">
    <location>
        <begin position="430"/>
        <end position="440"/>
    </location>
</feature>
<feature type="compositionally biased region" description="Low complexity" evidence="1">
    <location>
        <begin position="166"/>
        <end position="185"/>
    </location>
</feature>
<gene>
    <name evidence="3" type="ORF">V5O48_002880</name>
</gene>
<feature type="compositionally biased region" description="Polar residues" evidence="1">
    <location>
        <begin position="46"/>
        <end position="68"/>
    </location>
</feature>
<protein>
    <submittedName>
        <fullName evidence="3">Uncharacterized protein</fullName>
    </submittedName>
</protein>
<sequence>MSSSGPPVTQNGSKRHAAGPSIDTNASGFAESAISFSAFPEPPSSIPSTPARSTFSGKSITNTRQSPVPSFRPLQPNRKKKNTTLVKQQDTPPPSRPFSPHDWHEGASSIDVDATEDRLLSTSFITSLLQESSDGASTRTRRSVNSDAVSGFSEMTYPPPSRHFISASPVPSTSTSPTTSSAKSPRSAHHKYPSQRPTGSRPLPATFSPIPEGSNRRSTLEDDDTLDSTLDNGPTVIRSASRSQGFRGPVPAVGVAPATIRSLSGISGQTLTHDVDVLAPHDEEEGRRLVDHGNSRDSPEVHLRNLASAHNTPSRQSFHSSKSFATSIISRISAGVARVVPWRRTKPLPPVPPLPRMPIPMNAENPNPEARVPLSDLATRADALNGLLEKGYHPHHSIHSYDDDDLNKDGTQASMYTFSRDGGVSRRSTRANAGTQTSLPKSDPKRKSKLRPLSSANKKRYCIVLAVFIVVAGVAVGAGVGVSVSRKGPSLPKCSGQTTGMACDLNATCICTSNSSGSCLAKALVDAIPGMNAAFNTNYTLSSAYNSLWQAHTVTSDSDCVSQALLIDAAPGLKFADSPNRTGWARSALLWNLLQSQDTKAIQTMQDAIKQAPWSSIKSDGVAEDKDNKFSTTASGFTFNFATQTVSQPGVTFLSNGQPISTQISKVSGAALDALNRMYSFAFASSTQRQTALSNYWTSVLQQRADDLPAFKSAVISASILIPFDGTSSSLSPLMTNNSDSQFPPPLSCYAGLNQSVVDRINSVEQTVFGLSSASAAARFDTSCFSARPIYGVLDVLRLRLPFIDSRTGTAKSAAVLRREAYPRAVLHSGELLSSFPLSSNSTPFILNPRDHGTVNNVNHIILNYLTSITDINLAISLVKFIMQAVNRDAPPASDSDVVKSLSSIPPIEVAIFGTVAASDVSSVVSSFSTPSGSMFFGSPEAQVMRQWSISALSGGSVQWAENALSNEFARDATFDDSIFNEVWKAAATALETNASNVGVKNVTDSLRSTGKLSTS</sequence>
<organism evidence="3 4">
    <name type="scientific">Marasmius crinis-equi</name>
    <dbReference type="NCBI Taxonomy" id="585013"/>
    <lineage>
        <taxon>Eukaryota</taxon>
        <taxon>Fungi</taxon>
        <taxon>Dikarya</taxon>
        <taxon>Basidiomycota</taxon>
        <taxon>Agaricomycotina</taxon>
        <taxon>Agaricomycetes</taxon>
        <taxon>Agaricomycetidae</taxon>
        <taxon>Agaricales</taxon>
        <taxon>Marasmiineae</taxon>
        <taxon>Marasmiaceae</taxon>
        <taxon>Marasmius</taxon>
    </lineage>
</organism>
<comment type="caution">
    <text evidence="3">The sequence shown here is derived from an EMBL/GenBank/DDBJ whole genome shotgun (WGS) entry which is preliminary data.</text>
</comment>
<feature type="compositionally biased region" description="Polar residues" evidence="1">
    <location>
        <begin position="130"/>
        <end position="148"/>
    </location>
</feature>
<evidence type="ECO:0000313" key="3">
    <source>
        <dbReference type="EMBL" id="KAL0579097.1"/>
    </source>
</evidence>
<keyword evidence="2" id="KW-0812">Transmembrane</keyword>
<keyword evidence="2" id="KW-1133">Transmembrane helix</keyword>
<feature type="region of interest" description="Disordered" evidence="1">
    <location>
        <begin position="412"/>
        <end position="452"/>
    </location>
</feature>
<dbReference type="EMBL" id="JBAHYK010000071">
    <property type="protein sequence ID" value="KAL0579097.1"/>
    <property type="molecule type" value="Genomic_DNA"/>
</dbReference>
<evidence type="ECO:0000313" key="4">
    <source>
        <dbReference type="Proteomes" id="UP001465976"/>
    </source>
</evidence>
<keyword evidence="4" id="KW-1185">Reference proteome</keyword>
<name>A0ABR3FUD9_9AGAR</name>
<proteinExistence type="predicted"/>
<evidence type="ECO:0000256" key="2">
    <source>
        <dbReference type="SAM" id="Phobius"/>
    </source>
</evidence>